<sequence>EIECLTKLNIKSQGKTEKLKNPYRTNSLKWATWIIARLGGWSGYQSQRPPGPITLKNGLDKFCHVFMGWKMAKDVGTR</sequence>
<comment type="caution">
    <text evidence="1">The sequence shown here is derived from an EMBL/GenBank/DDBJ whole genome shotgun (WGS) entry which is preliminary data.</text>
</comment>
<dbReference type="SUPFAM" id="SSF53098">
    <property type="entry name" value="Ribonuclease H-like"/>
    <property type="match status" value="1"/>
</dbReference>
<protein>
    <recommendedName>
        <fullName evidence="3">Transposase</fullName>
    </recommendedName>
</protein>
<evidence type="ECO:0008006" key="3">
    <source>
        <dbReference type="Google" id="ProtNLM"/>
    </source>
</evidence>
<dbReference type="Gene3D" id="1.10.740.10">
    <property type="entry name" value="Transferase Inhibitor Protein From Tn5, Chain"/>
    <property type="match status" value="1"/>
</dbReference>
<feature type="non-terminal residue" evidence="1">
    <location>
        <position position="1"/>
    </location>
</feature>
<evidence type="ECO:0000313" key="2">
    <source>
        <dbReference type="Proteomes" id="UP000663851"/>
    </source>
</evidence>
<dbReference type="PANTHER" id="PTHR37319">
    <property type="entry name" value="TRANSPOSASE"/>
    <property type="match status" value="1"/>
</dbReference>
<dbReference type="Proteomes" id="UP000663851">
    <property type="component" value="Unassembled WGS sequence"/>
</dbReference>
<dbReference type="InterPro" id="IPR012337">
    <property type="entry name" value="RNaseH-like_sf"/>
</dbReference>
<accession>A0A821DUX3</accession>
<dbReference type="PANTHER" id="PTHR37319:SF1">
    <property type="entry name" value="TRANSPOSASE TN5 DIMERISATION DOMAIN-CONTAINING PROTEIN"/>
    <property type="match status" value="1"/>
</dbReference>
<gene>
    <name evidence="1" type="ORF">HFQ381_LOCUS34557</name>
</gene>
<dbReference type="AlphaFoldDB" id="A0A821DUX3"/>
<dbReference type="EMBL" id="CAJOBO010017129">
    <property type="protein sequence ID" value="CAF4627086.1"/>
    <property type="molecule type" value="Genomic_DNA"/>
</dbReference>
<dbReference type="InterPro" id="IPR014737">
    <property type="entry name" value="Transposase_Tn5-like_C"/>
</dbReference>
<name>A0A821DUX3_9BILA</name>
<reference evidence="1" key="1">
    <citation type="submission" date="2021-02" db="EMBL/GenBank/DDBJ databases">
        <authorList>
            <person name="Nowell W R."/>
        </authorList>
    </citation>
    <scope>NUCLEOTIDE SEQUENCE</scope>
</reference>
<organism evidence="1 2">
    <name type="scientific">Rotaria socialis</name>
    <dbReference type="NCBI Taxonomy" id="392032"/>
    <lineage>
        <taxon>Eukaryota</taxon>
        <taxon>Metazoa</taxon>
        <taxon>Spiralia</taxon>
        <taxon>Gnathifera</taxon>
        <taxon>Rotifera</taxon>
        <taxon>Eurotatoria</taxon>
        <taxon>Bdelloidea</taxon>
        <taxon>Philodinida</taxon>
        <taxon>Philodinidae</taxon>
        <taxon>Rotaria</taxon>
    </lineage>
</organism>
<proteinExistence type="predicted"/>
<dbReference type="InterPro" id="IPR047768">
    <property type="entry name" value="Tn5p-like"/>
</dbReference>
<evidence type="ECO:0000313" key="1">
    <source>
        <dbReference type="EMBL" id="CAF4627086.1"/>
    </source>
</evidence>